<proteinExistence type="predicted"/>
<dbReference type="Gene3D" id="1.10.287.1490">
    <property type="match status" value="1"/>
</dbReference>
<protein>
    <recommendedName>
        <fullName evidence="5">Chromosome segregation protein</fullName>
    </recommendedName>
</protein>
<name>A0AAW5JR29_9FIRM</name>
<dbReference type="EMBL" id="JANFYS010000008">
    <property type="protein sequence ID" value="MCQ4769864.1"/>
    <property type="molecule type" value="Genomic_DNA"/>
</dbReference>
<evidence type="ECO:0008006" key="5">
    <source>
        <dbReference type="Google" id="ProtNLM"/>
    </source>
</evidence>
<accession>A0AAW5JR29</accession>
<evidence type="ECO:0000256" key="1">
    <source>
        <dbReference type="SAM" id="Coils"/>
    </source>
</evidence>
<evidence type="ECO:0000313" key="3">
    <source>
        <dbReference type="EMBL" id="MCQ4769864.1"/>
    </source>
</evidence>
<dbReference type="AlphaFoldDB" id="A0AAW5JR29"/>
<dbReference type="RefSeq" id="WP_256303478.1">
    <property type="nucleotide sequence ID" value="NZ_JANFYS010000008.1"/>
</dbReference>
<sequence length="786" mass="84029">MKTPYRRPLALLLAAVLAAAPLCTSALAAGELEPVCDESYYATLDYYGGLMDASVVKSYQTNGHTSLTDYGTYDDIINLTDDRTPTVSDGTVTFDLGEDAPSRFYFEGKTQQPFHDLPWTFSVSYKLNGAPALAEDLAGKTGLVEIDLDVLPNPNASEYRRNNLVLTAATAFNADDILSLEAPGAEVQLVGNLRTVLFMVMPGEEQHFAIRVGSDDFSFSGLVLLAVPATLQQLDQIADLREAKEKVEDSYDAINDSMDVILNTLDGMSGSLNATASGLDRLNAARGTISSGKGQVYDSADAALADLDALNGALAPLNSHLDTASQALTDITGTLTALTENAVALKPELSAARKSIQNLQSDTKKLKELAGSIESYNKEAAQIAGNLENDFSDMSDALEDLERSLAKLESALKGAKGVSEVDTIHIGGFTSSEQILEKLEEVQAGKATYDQMLAAGLLPEGTTFEQFLMIPTEMGGPGKTAEEAQLAVKLLEMSQEADFEEQLKLLDTANSAIPGVNDKIDEVNSLVSGLAKPTANVVDDLQSLTIALGEDGLSDDLTRLSKLASDLLKDLKAHEGDAAGLLDHLDELGDLADRVTQNADTALDLVQKLDDTLNTYEPQAQQALTDAKALSDTTQAALKDTHAFLSSAEALLKQSGPSLDDGTRQTLSGLSDALRRSTAGLEQTGTIRNAKDTITSLIDDEWDSHTGGDNNLLLMDAGAVPVSLTSAQNGNPQSVQYIMRTQEIKADEEESQQTLSQQSADQGTFWSRVAAMFRDFWNAITGLFRK</sequence>
<keyword evidence="1" id="KW-0175">Coiled coil</keyword>
<feature type="chain" id="PRO_5043386328" description="Chromosome segregation protein" evidence="2">
    <location>
        <begin position="29"/>
        <end position="786"/>
    </location>
</feature>
<keyword evidence="2" id="KW-0732">Signal</keyword>
<reference evidence="3" key="1">
    <citation type="submission" date="2022-06" db="EMBL/GenBank/DDBJ databases">
        <title>Isolation of gut microbiota from human fecal samples.</title>
        <authorList>
            <person name="Pamer E.G."/>
            <person name="Barat B."/>
            <person name="Waligurski E."/>
            <person name="Medina S."/>
            <person name="Paddock L."/>
            <person name="Mostad J."/>
        </authorList>
    </citation>
    <scope>NUCLEOTIDE SEQUENCE</scope>
    <source>
        <strain evidence="3">DFI.9.91</strain>
    </source>
</reference>
<evidence type="ECO:0000256" key="2">
    <source>
        <dbReference type="SAM" id="SignalP"/>
    </source>
</evidence>
<organism evidence="3 4">
    <name type="scientific">Intestinimonas massiliensis</name>
    <name type="common">ex Afouda et al. 2020</name>
    <dbReference type="NCBI Taxonomy" id="1673721"/>
    <lineage>
        <taxon>Bacteria</taxon>
        <taxon>Bacillati</taxon>
        <taxon>Bacillota</taxon>
        <taxon>Clostridia</taxon>
        <taxon>Eubacteriales</taxon>
        <taxon>Intestinimonas</taxon>
    </lineage>
</organism>
<feature type="signal peptide" evidence="2">
    <location>
        <begin position="1"/>
        <end position="28"/>
    </location>
</feature>
<gene>
    <name evidence="3" type="ORF">NE579_05225</name>
</gene>
<comment type="caution">
    <text evidence="3">The sequence shown here is derived from an EMBL/GenBank/DDBJ whole genome shotgun (WGS) entry which is preliminary data.</text>
</comment>
<dbReference type="Proteomes" id="UP001204562">
    <property type="component" value="Unassembled WGS sequence"/>
</dbReference>
<feature type="coiled-coil region" evidence="1">
    <location>
        <begin position="349"/>
        <end position="418"/>
    </location>
</feature>
<evidence type="ECO:0000313" key="4">
    <source>
        <dbReference type="Proteomes" id="UP001204562"/>
    </source>
</evidence>